<keyword evidence="2" id="KW-0560">Oxidoreductase</keyword>
<feature type="domain" description="NADH:flavin oxidoreductase/NADH oxidase N-terminal" evidence="3">
    <location>
        <begin position="19"/>
        <end position="265"/>
    </location>
</feature>
<accession>A0A4V6Q482</accession>
<dbReference type="EMBL" id="SOBT01000010">
    <property type="protein sequence ID" value="TDU26496.1"/>
    <property type="molecule type" value="Genomic_DNA"/>
</dbReference>
<comment type="caution">
    <text evidence="4">The sequence shown here is derived from an EMBL/GenBank/DDBJ whole genome shotgun (WGS) entry which is preliminary data.</text>
</comment>
<evidence type="ECO:0000256" key="2">
    <source>
        <dbReference type="ARBA" id="ARBA00023002"/>
    </source>
</evidence>
<dbReference type="InterPro" id="IPR051799">
    <property type="entry name" value="NADH_flavin_oxidoreductase"/>
</dbReference>
<dbReference type="InterPro" id="IPR001155">
    <property type="entry name" value="OxRdtase_FMN_N"/>
</dbReference>
<dbReference type="SUPFAM" id="SSF51395">
    <property type="entry name" value="FMN-linked oxidoreductases"/>
    <property type="match status" value="1"/>
</dbReference>
<name>A0A4V6Q482_9GAMM</name>
<proteinExistence type="predicted"/>
<dbReference type="AlphaFoldDB" id="A0A4V6Q482"/>
<dbReference type="PANTHER" id="PTHR43656:SF2">
    <property type="entry name" value="BINDING OXIDOREDUCTASE, PUTATIVE (AFU_ORTHOLOGUE AFUA_2G08260)-RELATED"/>
    <property type="match status" value="1"/>
</dbReference>
<keyword evidence="1" id="KW-0285">Flavoprotein</keyword>
<gene>
    <name evidence="4" type="ORF">DFR24_3522</name>
</gene>
<dbReference type="Gene3D" id="3.20.20.70">
    <property type="entry name" value="Aldolase class I"/>
    <property type="match status" value="1"/>
</dbReference>
<dbReference type="PANTHER" id="PTHR43656">
    <property type="entry name" value="BINDING OXIDOREDUCTASE, PUTATIVE (AFU_ORTHOLOGUE AFUA_2G08260)-RELATED"/>
    <property type="match status" value="1"/>
</dbReference>
<dbReference type="GO" id="GO:0010181">
    <property type="term" value="F:FMN binding"/>
    <property type="evidence" value="ECO:0007669"/>
    <property type="project" value="InterPro"/>
</dbReference>
<dbReference type="CDD" id="cd02803">
    <property type="entry name" value="OYE_like_FMN_family"/>
    <property type="match status" value="1"/>
</dbReference>
<sequence>MISEKETVTMTKPSKWKELSSPITMRGVTFKNRMMRSGMYEGMATERGMVTADLESWIARQAAGGAGCIFPGYSNVALPRCMPFQTGSYSDSHIPGLKKLADIIHSYGAVAGLQLAAAGRQANPNLFFSDAEAVMGPSAMGPSPMYAAACREMTEAEIWKAIEDTAAAAVRAKKAGFDVVLPNAAHGYLLAQFLSPHTNKRTDAWGGSPEKRFKFFDEVFRAVRKAVGPDMLVWTKISVDEPWDDGINLDEARIFIPEVAKLVDAIEISGGTIVDNVFMMTRGEIPIGTLKKGIGSSVGGISAGLIDALYGMRDSVKFEEAYWYKHAVALKPLCGDTPLILTGGHKYPATMNQIVKEGTADMLSLARVLAAEPNFPNEVLEGREDPGKCSNCNKCLVEVVLGNKLRCFLPDPGYSFN</sequence>
<evidence type="ECO:0000313" key="4">
    <source>
        <dbReference type="EMBL" id="TDU26496.1"/>
    </source>
</evidence>
<protein>
    <submittedName>
        <fullName evidence="4">2,4-dienoyl-CoA reductase-like NADH-dependent reductase (Old Yellow Enzyme family)</fullName>
    </submittedName>
</protein>
<dbReference type="GO" id="GO:0016491">
    <property type="term" value="F:oxidoreductase activity"/>
    <property type="evidence" value="ECO:0007669"/>
    <property type="project" value="UniProtKB-KW"/>
</dbReference>
<dbReference type="Pfam" id="PF00724">
    <property type="entry name" value="Oxidored_FMN"/>
    <property type="match status" value="1"/>
</dbReference>
<dbReference type="InterPro" id="IPR013785">
    <property type="entry name" value="Aldolase_TIM"/>
</dbReference>
<organism evidence="4 5">
    <name type="scientific">Panacagrimonas perspica</name>
    <dbReference type="NCBI Taxonomy" id="381431"/>
    <lineage>
        <taxon>Bacteria</taxon>
        <taxon>Pseudomonadati</taxon>
        <taxon>Pseudomonadota</taxon>
        <taxon>Gammaproteobacteria</taxon>
        <taxon>Nevskiales</taxon>
        <taxon>Nevskiaceae</taxon>
        <taxon>Panacagrimonas</taxon>
    </lineage>
</organism>
<reference evidence="4 5" key="1">
    <citation type="submission" date="2019-03" db="EMBL/GenBank/DDBJ databases">
        <title>Genomic Encyclopedia of Type Strains, Phase IV (KMG-IV): sequencing the most valuable type-strain genomes for metagenomic binning, comparative biology and taxonomic classification.</title>
        <authorList>
            <person name="Goeker M."/>
        </authorList>
    </citation>
    <scope>NUCLEOTIDE SEQUENCE [LARGE SCALE GENOMIC DNA]</scope>
    <source>
        <strain evidence="4 5">DSM 26377</strain>
    </source>
</reference>
<dbReference type="RefSeq" id="WP_210772546.1">
    <property type="nucleotide sequence ID" value="NZ_MWIN01000019.1"/>
</dbReference>
<evidence type="ECO:0000313" key="5">
    <source>
        <dbReference type="Proteomes" id="UP000295341"/>
    </source>
</evidence>
<evidence type="ECO:0000256" key="1">
    <source>
        <dbReference type="ARBA" id="ARBA00022630"/>
    </source>
</evidence>
<evidence type="ECO:0000259" key="3">
    <source>
        <dbReference type="Pfam" id="PF00724"/>
    </source>
</evidence>
<keyword evidence="5" id="KW-1185">Reference proteome</keyword>
<dbReference type="Proteomes" id="UP000295341">
    <property type="component" value="Unassembled WGS sequence"/>
</dbReference>